<gene>
    <name evidence="11" type="ORF">VTK73DRAFT_2382</name>
</gene>
<dbReference type="PANTHER" id="PTHR14398:SF0">
    <property type="entry name" value="ZINC FINGER PROTEIN SWM"/>
    <property type="match status" value="1"/>
</dbReference>
<feature type="compositionally biased region" description="Polar residues" evidence="8">
    <location>
        <begin position="728"/>
        <end position="740"/>
    </location>
</feature>
<evidence type="ECO:0000259" key="9">
    <source>
        <dbReference type="PROSITE" id="PS50102"/>
    </source>
</evidence>
<dbReference type="Gene3D" id="3.30.70.330">
    <property type="match status" value="1"/>
</dbReference>
<dbReference type="InterPro" id="IPR035979">
    <property type="entry name" value="RBD_domain_sf"/>
</dbReference>
<evidence type="ECO:0000256" key="6">
    <source>
        <dbReference type="PROSITE-ProRule" id="PRU00176"/>
    </source>
</evidence>
<feature type="region of interest" description="Disordered" evidence="8">
    <location>
        <begin position="508"/>
        <end position="549"/>
    </location>
</feature>
<feature type="compositionally biased region" description="Polar residues" evidence="8">
    <location>
        <begin position="530"/>
        <end position="547"/>
    </location>
</feature>
<dbReference type="Pfam" id="PF01480">
    <property type="entry name" value="PWI"/>
    <property type="match status" value="1"/>
</dbReference>
<feature type="region of interest" description="Disordered" evidence="8">
    <location>
        <begin position="295"/>
        <end position="338"/>
    </location>
</feature>
<dbReference type="SMART" id="SM00360">
    <property type="entry name" value="RRM"/>
    <property type="match status" value="2"/>
</dbReference>
<feature type="domain" description="C3H1-type" evidence="10">
    <location>
        <begin position="235"/>
        <end position="263"/>
    </location>
</feature>
<dbReference type="SUPFAM" id="SSF54928">
    <property type="entry name" value="RNA-binding domain, RBD"/>
    <property type="match status" value="1"/>
</dbReference>
<keyword evidence="12" id="KW-1185">Reference proteome</keyword>
<feature type="compositionally biased region" description="Basic residues" evidence="8">
    <location>
        <begin position="319"/>
        <end position="329"/>
    </location>
</feature>
<keyword evidence="3 7" id="KW-0862">Zinc</keyword>
<dbReference type="SMART" id="SM00356">
    <property type="entry name" value="ZnF_C3H1"/>
    <property type="match status" value="1"/>
</dbReference>
<dbReference type="Proteomes" id="UP001586593">
    <property type="component" value="Unassembled WGS sequence"/>
</dbReference>
<feature type="region of interest" description="Disordered" evidence="8">
    <location>
        <begin position="423"/>
        <end position="476"/>
    </location>
</feature>
<dbReference type="PROSITE" id="PS50103">
    <property type="entry name" value="ZF_C3H1"/>
    <property type="match status" value="1"/>
</dbReference>
<dbReference type="SUPFAM" id="SSF90229">
    <property type="entry name" value="CCCH zinc finger"/>
    <property type="match status" value="1"/>
</dbReference>
<feature type="compositionally biased region" description="Low complexity" evidence="8">
    <location>
        <begin position="306"/>
        <end position="318"/>
    </location>
</feature>
<dbReference type="InterPro" id="IPR000571">
    <property type="entry name" value="Znf_CCCH"/>
</dbReference>
<accession>A0ABR3X578</accession>
<dbReference type="InterPro" id="IPR000504">
    <property type="entry name" value="RRM_dom"/>
</dbReference>
<evidence type="ECO:0000256" key="2">
    <source>
        <dbReference type="ARBA" id="ARBA00022771"/>
    </source>
</evidence>
<proteinExistence type="predicted"/>
<evidence type="ECO:0000256" key="4">
    <source>
        <dbReference type="ARBA" id="ARBA00022884"/>
    </source>
</evidence>
<comment type="function">
    <text evidence="5">May be involved in the turnover of nuclear polyadenylated (pA+) RNA.</text>
</comment>
<dbReference type="InterPro" id="IPR002483">
    <property type="entry name" value="PWI_dom"/>
</dbReference>
<feature type="compositionally biased region" description="Low complexity" evidence="8">
    <location>
        <begin position="423"/>
        <end position="440"/>
    </location>
</feature>
<name>A0ABR3X578_9PEZI</name>
<protein>
    <submittedName>
        <fullName evidence="11">Uncharacterized protein</fullName>
    </submittedName>
</protein>
<dbReference type="InterPro" id="IPR012677">
    <property type="entry name" value="Nucleotide-bd_a/b_plait_sf"/>
</dbReference>
<evidence type="ECO:0000256" key="8">
    <source>
        <dbReference type="SAM" id="MobiDB-lite"/>
    </source>
</evidence>
<evidence type="ECO:0000313" key="12">
    <source>
        <dbReference type="Proteomes" id="UP001586593"/>
    </source>
</evidence>
<evidence type="ECO:0000259" key="10">
    <source>
        <dbReference type="PROSITE" id="PS50103"/>
    </source>
</evidence>
<keyword evidence="1 7" id="KW-0479">Metal-binding</keyword>
<sequence length="786" mass="85095">MLFPEEDAPLLKAWIVKRLENTSDADADVLAEYVLALLRHDGSVEDVRKLCEEEIPDFLKEDSSIFVSDVFDAIKYKLYLPGAVPPPKRGAIPGPPAIAQSVEDVPMSQAPPTGPSHGVSRKRQHDQGDVDMQGRTEGSAPSSRPYKQARRGGGRGGRMQQDHNSFGWGQMAPSFFGGGYQQPQLPPRGTPGVPAFDPNNATEALMRLQQSMGLQMPPLPDFSSQAPLPQSAQSGRRRPRCRDYDTKGYCARGNSCMFEHGTDSIFVPPHMPPLPQPHMQDEYDPNNASIFLGQPNGSAPPPAQPFSPSGRGRQFGQRGNRHGAPRRGRASFSAEGPVNDKTKSTIVVENIPEERFSEEEVRGFFSQFGNIVEVSMKPYKHLAIVKYDSWAAANAAYRSPKVIFDNRFVKVYWYKEEAAGPAAGRDGAVAAGADAQDGTGPRAGSTGRSSATPRPEIDLEEFKRKQEEAQKAYQEKMQKVQEIERQREELEKRQKELLAKQQEERERLKAKLAAAASTKKEGSNGDAGDSSEQGENGTKHSQPSSKTEALRAQLAALEAEAMQLGLNTDAADESASWSSRGGRGRGRGGFIRARGYAPRGFRGAVRGRGGYHAAYAAYSIDNRPRRVAVAGVDFTVPEKDEMLRQYLFGIGEVTDIKPSPTSTVITFKDRKTAEKFFHSIANKEIPGVGGPVELSWVANENTSSPAASASGATDNPAHAEGGHPAGSASFNEQQEGTATQGPAKAALRSGGEGGTERDAGAAMEPPAAEQTEMDYDVADDSQWDIG</sequence>
<dbReference type="Gene3D" id="1.20.1390.10">
    <property type="entry name" value="PWI domain"/>
    <property type="match status" value="1"/>
</dbReference>
<evidence type="ECO:0000256" key="7">
    <source>
        <dbReference type="PROSITE-ProRule" id="PRU00723"/>
    </source>
</evidence>
<feature type="compositionally biased region" description="Low complexity" evidence="8">
    <location>
        <begin position="223"/>
        <end position="234"/>
    </location>
</feature>
<keyword evidence="2 7" id="KW-0863">Zinc-finger</keyword>
<dbReference type="CDD" id="cd12257">
    <property type="entry name" value="RRM1_RBM26_like"/>
    <property type="match status" value="1"/>
</dbReference>
<organism evidence="11 12">
    <name type="scientific">Phialemonium thermophilum</name>
    <dbReference type="NCBI Taxonomy" id="223376"/>
    <lineage>
        <taxon>Eukaryota</taxon>
        <taxon>Fungi</taxon>
        <taxon>Dikarya</taxon>
        <taxon>Ascomycota</taxon>
        <taxon>Pezizomycotina</taxon>
        <taxon>Sordariomycetes</taxon>
        <taxon>Sordariomycetidae</taxon>
        <taxon>Cephalothecales</taxon>
        <taxon>Cephalothecaceae</taxon>
        <taxon>Phialemonium</taxon>
    </lineage>
</organism>
<dbReference type="PANTHER" id="PTHR14398">
    <property type="entry name" value="RNA RECOGNITION RRM/RNP DOMAIN"/>
    <property type="match status" value="1"/>
</dbReference>
<evidence type="ECO:0000256" key="3">
    <source>
        <dbReference type="ARBA" id="ARBA00022833"/>
    </source>
</evidence>
<evidence type="ECO:0000256" key="5">
    <source>
        <dbReference type="ARBA" id="ARBA00043866"/>
    </source>
</evidence>
<reference evidence="11 12" key="1">
    <citation type="journal article" date="2024" name="Commun. Biol.">
        <title>Comparative genomic analysis of thermophilic fungi reveals convergent evolutionary adaptations and gene losses.</title>
        <authorList>
            <person name="Steindorff A.S."/>
            <person name="Aguilar-Pontes M.V."/>
            <person name="Robinson A.J."/>
            <person name="Andreopoulos B."/>
            <person name="LaButti K."/>
            <person name="Kuo A."/>
            <person name="Mondo S."/>
            <person name="Riley R."/>
            <person name="Otillar R."/>
            <person name="Haridas S."/>
            <person name="Lipzen A."/>
            <person name="Grimwood J."/>
            <person name="Schmutz J."/>
            <person name="Clum A."/>
            <person name="Reid I.D."/>
            <person name="Moisan M.C."/>
            <person name="Butler G."/>
            <person name="Nguyen T.T.M."/>
            <person name="Dewar K."/>
            <person name="Conant G."/>
            <person name="Drula E."/>
            <person name="Henrissat B."/>
            <person name="Hansel C."/>
            <person name="Singer S."/>
            <person name="Hutchinson M.I."/>
            <person name="de Vries R.P."/>
            <person name="Natvig D.O."/>
            <person name="Powell A.J."/>
            <person name="Tsang A."/>
            <person name="Grigoriev I.V."/>
        </authorList>
    </citation>
    <scope>NUCLEOTIDE SEQUENCE [LARGE SCALE GENOMIC DNA]</scope>
    <source>
        <strain evidence="11 12">ATCC 24622</strain>
    </source>
</reference>
<feature type="domain" description="RRM" evidence="9">
    <location>
        <begin position="344"/>
        <end position="416"/>
    </location>
</feature>
<feature type="region of interest" description="Disordered" evidence="8">
    <location>
        <begin position="703"/>
        <end position="786"/>
    </location>
</feature>
<dbReference type="Pfam" id="PF00076">
    <property type="entry name" value="RRM_1"/>
    <property type="match status" value="1"/>
</dbReference>
<feature type="zinc finger region" description="C3H1-type" evidence="7">
    <location>
        <begin position="235"/>
        <end position="263"/>
    </location>
</feature>
<evidence type="ECO:0000313" key="11">
    <source>
        <dbReference type="EMBL" id="KAL1870825.1"/>
    </source>
</evidence>
<evidence type="ECO:0000256" key="1">
    <source>
        <dbReference type="ARBA" id="ARBA00022723"/>
    </source>
</evidence>
<dbReference type="EMBL" id="JAZHXJ010000166">
    <property type="protein sequence ID" value="KAL1870825.1"/>
    <property type="molecule type" value="Genomic_DNA"/>
</dbReference>
<dbReference type="InterPro" id="IPR045137">
    <property type="entry name" value="RBM26/27"/>
</dbReference>
<feature type="region of interest" description="Disordered" evidence="8">
    <location>
        <begin position="214"/>
        <end position="242"/>
    </location>
</feature>
<feature type="compositionally biased region" description="Basic and acidic residues" evidence="8">
    <location>
        <begin position="125"/>
        <end position="134"/>
    </location>
</feature>
<feature type="region of interest" description="Disordered" evidence="8">
    <location>
        <begin position="105"/>
        <end position="190"/>
    </location>
</feature>
<keyword evidence="4 6" id="KW-0694">RNA-binding</keyword>
<feature type="compositionally biased region" description="Low complexity" evidence="8">
    <location>
        <begin position="703"/>
        <end position="712"/>
    </location>
</feature>
<dbReference type="PROSITE" id="PS50102">
    <property type="entry name" value="RRM"/>
    <property type="match status" value="1"/>
</dbReference>
<feature type="compositionally biased region" description="Basic and acidic residues" evidence="8">
    <location>
        <begin position="455"/>
        <end position="476"/>
    </location>
</feature>
<feature type="compositionally biased region" description="Acidic residues" evidence="8">
    <location>
        <begin position="771"/>
        <end position="786"/>
    </location>
</feature>
<dbReference type="InterPro" id="IPR036855">
    <property type="entry name" value="Znf_CCCH_sf"/>
</dbReference>
<comment type="caution">
    <text evidence="11">The sequence shown here is derived from an EMBL/GenBank/DDBJ whole genome shotgun (WGS) entry which is preliminary data.</text>
</comment>